<evidence type="ECO:0000256" key="5">
    <source>
        <dbReference type="HAMAP-Rule" id="MF_02126"/>
    </source>
</evidence>
<dbReference type="OrthoDB" id="9800643at2"/>
<dbReference type="EC" id="2.1.1.297" evidence="5"/>
<dbReference type="HAMAP" id="MF_02126">
    <property type="entry name" value="RF_methyltr_PrmC"/>
    <property type="match status" value="1"/>
</dbReference>
<dbReference type="EMBL" id="LGHJ01000013">
    <property type="protein sequence ID" value="KPL75929.1"/>
    <property type="molecule type" value="Genomic_DNA"/>
</dbReference>
<comment type="catalytic activity">
    <reaction evidence="4 5">
        <text>L-glutaminyl-[peptide chain release factor] + S-adenosyl-L-methionine = N(5)-methyl-L-glutaminyl-[peptide chain release factor] + S-adenosyl-L-homocysteine + H(+)</text>
        <dbReference type="Rhea" id="RHEA:42896"/>
        <dbReference type="Rhea" id="RHEA-COMP:10271"/>
        <dbReference type="Rhea" id="RHEA-COMP:10272"/>
        <dbReference type="ChEBI" id="CHEBI:15378"/>
        <dbReference type="ChEBI" id="CHEBI:30011"/>
        <dbReference type="ChEBI" id="CHEBI:57856"/>
        <dbReference type="ChEBI" id="CHEBI:59789"/>
        <dbReference type="ChEBI" id="CHEBI:61891"/>
        <dbReference type="EC" id="2.1.1.297"/>
    </reaction>
</comment>
<evidence type="ECO:0000259" key="6">
    <source>
        <dbReference type="Pfam" id="PF05175"/>
    </source>
</evidence>
<feature type="domain" description="Release factor glutamine methyltransferase N-terminal" evidence="7">
    <location>
        <begin position="10"/>
        <end position="78"/>
    </location>
</feature>
<keyword evidence="3 5" id="KW-0949">S-adenosyl-L-methionine</keyword>
<feature type="binding site" evidence="5">
    <location>
        <begin position="124"/>
        <end position="128"/>
    </location>
    <ligand>
        <name>S-adenosyl-L-methionine</name>
        <dbReference type="ChEBI" id="CHEBI:59789"/>
    </ligand>
</feature>
<dbReference type="SUPFAM" id="SSF53335">
    <property type="entry name" value="S-adenosyl-L-methionine-dependent methyltransferases"/>
    <property type="match status" value="1"/>
</dbReference>
<evidence type="ECO:0000313" key="9">
    <source>
        <dbReference type="Proteomes" id="UP000050514"/>
    </source>
</evidence>
<gene>
    <name evidence="5" type="primary">prmC</name>
    <name evidence="8" type="ORF">AC812_08170</name>
</gene>
<keyword evidence="2 5" id="KW-0808">Transferase</keyword>
<dbReference type="NCBIfam" id="TIGR00536">
    <property type="entry name" value="hemK_fam"/>
    <property type="match status" value="1"/>
</dbReference>
<comment type="function">
    <text evidence="5">Methylates the class 1 translation termination release factors RF1/PrfA and RF2/PrfB on the glutamine residue of the universally conserved GGQ motif.</text>
</comment>
<dbReference type="InterPro" id="IPR050320">
    <property type="entry name" value="N5-glutamine_MTase"/>
</dbReference>
<evidence type="ECO:0000256" key="4">
    <source>
        <dbReference type="ARBA" id="ARBA00048391"/>
    </source>
</evidence>
<dbReference type="STRING" id="360411.AC812_08170"/>
<dbReference type="Pfam" id="PF17827">
    <property type="entry name" value="PrmC_N"/>
    <property type="match status" value="1"/>
</dbReference>
<proteinExistence type="inferred from homology"/>
<evidence type="ECO:0000256" key="3">
    <source>
        <dbReference type="ARBA" id="ARBA00022691"/>
    </source>
</evidence>
<dbReference type="Gene3D" id="3.40.50.150">
    <property type="entry name" value="Vaccinia Virus protein VP39"/>
    <property type="match status" value="1"/>
</dbReference>
<feature type="domain" description="Methyltransferase small" evidence="6">
    <location>
        <begin position="111"/>
        <end position="193"/>
    </location>
</feature>
<evidence type="ECO:0000256" key="2">
    <source>
        <dbReference type="ARBA" id="ARBA00022679"/>
    </source>
</evidence>
<accession>A0A0P6X8U2</accession>
<dbReference type="Proteomes" id="UP000050514">
    <property type="component" value="Unassembled WGS sequence"/>
</dbReference>
<keyword evidence="9" id="KW-1185">Reference proteome</keyword>
<dbReference type="InterPro" id="IPR007848">
    <property type="entry name" value="Small_mtfrase_dom"/>
</dbReference>
<dbReference type="PANTHER" id="PTHR18895:SF74">
    <property type="entry name" value="MTRF1L RELEASE FACTOR GLUTAMINE METHYLTRANSFERASE"/>
    <property type="match status" value="1"/>
</dbReference>
<comment type="caution">
    <text evidence="8">The sequence shown here is derived from an EMBL/GenBank/DDBJ whole genome shotgun (WGS) entry which is preliminary data.</text>
</comment>
<dbReference type="Pfam" id="PF05175">
    <property type="entry name" value="MTS"/>
    <property type="match status" value="1"/>
</dbReference>
<sequence>MKLPSCDAGDWLKSARRRLKNIEDGGLAAQVILAHVLGKSREFVLAHPEYRLENEQQEQLASLLTRFEQGEPLAYLTGHREFFGLTFNVSPEVLIPRPETEILVEKALDWLKSHPNRRMAADVGTGSGCIAASLAYHVPDLKCVAVERSWQAMLIARRNFEGLGVSPRIFPVIGNLLDALGGLFDLVCANLPYIPTGELAHLPVGRFEPQLALDGGSEGLDWIAALLRDSERWLAKGGLLLLEIEASQAEAVTQLATRWLPTAQVQIIHDLQGLPRVVWAETRLSS</sequence>
<dbReference type="NCBIfam" id="TIGR03534">
    <property type="entry name" value="RF_mod_PrmC"/>
    <property type="match status" value="1"/>
</dbReference>
<protein>
    <recommendedName>
        <fullName evidence="5">Release factor glutamine methyltransferase</fullName>
        <shortName evidence="5">RF MTase</shortName>
        <ecNumber evidence="5">2.1.1.297</ecNumber>
    </recommendedName>
    <alternativeName>
        <fullName evidence="5">N5-glutamine methyltransferase PrmC</fullName>
    </alternativeName>
    <alternativeName>
        <fullName evidence="5">Protein-(glutamine-N5) MTase PrmC</fullName>
    </alternativeName>
    <alternativeName>
        <fullName evidence="5">Protein-glutamine N-methyltransferase PrmC</fullName>
    </alternativeName>
</protein>
<dbReference type="CDD" id="cd02440">
    <property type="entry name" value="AdoMet_MTases"/>
    <property type="match status" value="1"/>
</dbReference>
<dbReference type="InterPro" id="IPR029063">
    <property type="entry name" value="SAM-dependent_MTases_sf"/>
</dbReference>
<feature type="binding site" evidence="5">
    <location>
        <position position="147"/>
    </location>
    <ligand>
        <name>S-adenosyl-L-methionine</name>
        <dbReference type="ChEBI" id="CHEBI:59789"/>
    </ligand>
</feature>
<reference evidence="8 9" key="1">
    <citation type="submission" date="2015-07" db="EMBL/GenBank/DDBJ databases">
        <title>Draft genome of Bellilinea caldifistulae DSM 17877.</title>
        <authorList>
            <person name="Hemp J."/>
            <person name="Ward L.M."/>
            <person name="Pace L.A."/>
            <person name="Fischer W.W."/>
        </authorList>
    </citation>
    <scope>NUCLEOTIDE SEQUENCE [LARGE SCALE GENOMIC DNA]</scope>
    <source>
        <strain evidence="8 9">GOMI-1</strain>
    </source>
</reference>
<dbReference type="PATRIC" id="fig|360411.5.peg.3203"/>
<comment type="similarity">
    <text evidence="5">Belongs to the protein N5-glutamine methyltransferase family. PrmC subfamily.</text>
</comment>
<dbReference type="RefSeq" id="WP_061918344.1">
    <property type="nucleotide sequence ID" value="NZ_DF967971.1"/>
</dbReference>
<organism evidence="8 9">
    <name type="scientific">Bellilinea caldifistulae</name>
    <dbReference type="NCBI Taxonomy" id="360411"/>
    <lineage>
        <taxon>Bacteria</taxon>
        <taxon>Bacillati</taxon>
        <taxon>Chloroflexota</taxon>
        <taxon>Anaerolineae</taxon>
        <taxon>Anaerolineales</taxon>
        <taxon>Anaerolineaceae</taxon>
        <taxon>Bellilinea</taxon>
    </lineage>
</organism>
<dbReference type="InterPro" id="IPR040758">
    <property type="entry name" value="PrmC_N"/>
</dbReference>
<feature type="binding site" evidence="5">
    <location>
        <position position="190"/>
    </location>
    <ligand>
        <name>S-adenosyl-L-methionine</name>
        <dbReference type="ChEBI" id="CHEBI:59789"/>
    </ligand>
</feature>
<evidence type="ECO:0000313" key="8">
    <source>
        <dbReference type="EMBL" id="KPL75929.1"/>
    </source>
</evidence>
<comment type="caution">
    <text evidence="5">Lacks conserved residue(s) required for the propagation of feature annotation.</text>
</comment>
<name>A0A0P6X8U2_9CHLR</name>
<evidence type="ECO:0000259" key="7">
    <source>
        <dbReference type="Pfam" id="PF17827"/>
    </source>
</evidence>
<dbReference type="InterPro" id="IPR004556">
    <property type="entry name" value="HemK-like"/>
</dbReference>
<evidence type="ECO:0000256" key="1">
    <source>
        <dbReference type="ARBA" id="ARBA00022603"/>
    </source>
</evidence>
<dbReference type="InterPro" id="IPR019874">
    <property type="entry name" value="RF_methyltr_PrmC"/>
</dbReference>
<dbReference type="PANTHER" id="PTHR18895">
    <property type="entry name" value="HEMK METHYLTRANSFERASE"/>
    <property type="match status" value="1"/>
</dbReference>
<dbReference type="GO" id="GO:0102559">
    <property type="term" value="F:peptide chain release factor N(5)-glutamine methyltransferase activity"/>
    <property type="evidence" value="ECO:0007669"/>
    <property type="project" value="UniProtKB-EC"/>
</dbReference>
<dbReference type="Gene3D" id="1.10.8.10">
    <property type="entry name" value="DNA helicase RuvA subunit, C-terminal domain"/>
    <property type="match status" value="1"/>
</dbReference>
<dbReference type="GO" id="GO:0032259">
    <property type="term" value="P:methylation"/>
    <property type="evidence" value="ECO:0007669"/>
    <property type="project" value="UniProtKB-KW"/>
</dbReference>
<dbReference type="AlphaFoldDB" id="A0A0P6X8U2"/>
<keyword evidence="1 5" id="KW-0489">Methyltransferase</keyword>